<dbReference type="InterPro" id="IPR037446">
    <property type="entry name" value="His_Pase_VIP1"/>
</dbReference>
<organism evidence="16 18">
    <name type="scientific">Drosophila melanogaster</name>
    <name type="common">Fruit fly</name>
    <dbReference type="NCBI Taxonomy" id="7227"/>
    <lineage>
        <taxon>Eukaryota</taxon>
        <taxon>Metazoa</taxon>
        <taxon>Ecdysozoa</taxon>
        <taxon>Arthropoda</taxon>
        <taxon>Hexapoda</taxon>
        <taxon>Insecta</taxon>
        <taxon>Pterygota</taxon>
        <taxon>Neoptera</taxon>
        <taxon>Endopterygota</taxon>
        <taxon>Diptera</taxon>
        <taxon>Brachycera</taxon>
        <taxon>Muscomorpha</taxon>
        <taxon>Ephydroidea</taxon>
        <taxon>Drosophilidae</taxon>
        <taxon>Drosophila</taxon>
        <taxon>Sophophora</taxon>
    </lineage>
</organism>
<keyword evidence="4 13" id="KW-0963">Cytoplasm</keyword>
<reference evidence="16 18" key="8">
    <citation type="journal article" date="2007" name="Science">
        <title>Sequence finishing and mapping of Drosophila melanogaster heterochromatin.</title>
        <authorList>
            <person name="Hoskins R.A."/>
            <person name="Carlson J.W."/>
            <person name="Kennedy C."/>
            <person name="Acevedo D."/>
            <person name="Evans-Holm M."/>
            <person name="Frise E."/>
            <person name="Wan K.H."/>
            <person name="Park S."/>
            <person name="Mendez-Lago M."/>
            <person name="Rossi F."/>
            <person name="Villasante A."/>
            <person name="Dimitri P."/>
            <person name="Karpen G.H."/>
            <person name="Celniker S.E."/>
        </authorList>
    </citation>
    <scope>NUCLEOTIDE SEQUENCE [LARGE SCALE GENOMIC DNA]</scope>
    <source>
        <strain evidence="18">Berkeley</strain>
    </source>
</reference>
<dbReference type="Proteomes" id="UP000000803">
    <property type="component" value="Chromosome X"/>
</dbReference>
<evidence type="ECO:0000313" key="17">
    <source>
        <dbReference type="FlyBase" id="FBgn0027279"/>
    </source>
</evidence>
<evidence type="ECO:0000313" key="18">
    <source>
        <dbReference type="Proteomes" id="UP000000803"/>
    </source>
</evidence>
<dbReference type="PANTHER" id="PTHR12750">
    <property type="entry name" value="DIPHOSPHOINOSITOL PENTAKISPHOSPHATE KINASE"/>
    <property type="match status" value="1"/>
</dbReference>
<feature type="region of interest" description="Disordered" evidence="14">
    <location>
        <begin position="43"/>
        <end position="62"/>
    </location>
</feature>
<feature type="region of interest" description="Disordered" evidence="14">
    <location>
        <begin position="946"/>
        <end position="1005"/>
    </location>
</feature>
<evidence type="ECO:0000256" key="9">
    <source>
        <dbReference type="ARBA" id="ARBA00033696"/>
    </source>
</evidence>
<evidence type="ECO:0000313" key="16">
    <source>
        <dbReference type="EMBL" id="AHN60005.1"/>
    </source>
</evidence>
<dbReference type="InterPro" id="IPR029033">
    <property type="entry name" value="His_PPase_superfam"/>
</dbReference>
<dbReference type="SUPFAM" id="SSF53254">
    <property type="entry name" value="Phosphoglycerate mutase-like"/>
    <property type="match status" value="1"/>
</dbReference>
<evidence type="ECO:0000256" key="11">
    <source>
        <dbReference type="ARBA" id="ARBA00055071"/>
    </source>
</evidence>
<keyword evidence="7 13" id="KW-0418">Kinase</keyword>
<evidence type="ECO:0000256" key="4">
    <source>
        <dbReference type="ARBA" id="ARBA00022490"/>
    </source>
</evidence>
<dbReference type="GO" id="GO:0016791">
    <property type="term" value="F:phosphatase activity"/>
    <property type="evidence" value="ECO:0007669"/>
    <property type="project" value="UniProtKB-ARBA"/>
</dbReference>
<keyword evidence="18" id="KW-1185">Reference proteome</keyword>
<dbReference type="BioGRID-ORCS" id="33137">
    <property type="hits" value="0 hits in 3 CRISPR screens"/>
</dbReference>
<dbReference type="FunFam" id="3.30.470.20:FF:000003">
    <property type="entry name" value="Inositol hexakisphosphate and diphosphoinositol-pentakisphosphate kinase"/>
    <property type="match status" value="1"/>
</dbReference>
<feature type="region of interest" description="Disordered" evidence="14">
    <location>
        <begin position="1571"/>
        <end position="1604"/>
    </location>
</feature>
<comment type="catalytic activity">
    <reaction evidence="9">
        <text>5-diphospho-1D-myo-inositol 1,2,3,4,6-pentakisphosphate + ATP + H(+) = 1,5-bis(diphospho)-1D-myo-inositol 2,3,4,6-tetrakisphosphate + ADP</text>
        <dbReference type="Rhea" id="RHEA:10276"/>
        <dbReference type="ChEBI" id="CHEBI:15378"/>
        <dbReference type="ChEBI" id="CHEBI:30616"/>
        <dbReference type="ChEBI" id="CHEBI:58628"/>
        <dbReference type="ChEBI" id="CHEBI:77983"/>
        <dbReference type="ChEBI" id="CHEBI:456216"/>
        <dbReference type="EC" id="2.7.4.24"/>
    </reaction>
    <physiologicalReaction direction="left-to-right" evidence="9">
        <dbReference type="Rhea" id="RHEA:10277"/>
    </physiologicalReaction>
</comment>
<feature type="domain" description="VIP1 N-terminal" evidence="15">
    <location>
        <begin position="67"/>
        <end position="156"/>
    </location>
</feature>
<evidence type="ECO:0000256" key="12">
    <source>
        <dbReference type="ARBA" id="ARBA00071668"/>
    </source>
</evidence>
<reference evidence="16 18" key="5">
    <citation type="journal article" date="2002" name="Genome Biol.">
        <title>Heterochromatic sequences in a Drosophila whole-genome shotgun assembly.</title>
        <authorList>
            <person name="Hoskins R.A."/>
            <person name="Smith C.D."/>
            <person name="Carlson J.W."/>
            <person name="Carvalho A.B."/>
            <person name="Halpern A."/>
            <person name="Kaminker J.S."/>
            <person name="Kennedy C."/>
            <person name="Mungall C.J."/>
            <person name="Sullivan B.A."/>
            <person name="Sutton G.G."/>
            <person name="Yasuhara J.C."/>
            <person name="Wakimoto B.T."/>
            <person name="Myers E.W."/>
            <person name="Celniker S.E."/>
            <person name="Rubin G.M."/>
            <person name="Karpen G.H."/>
        </authorList>
    </citation>
    <scope>NUCLEOTIDE SEQUENCE [LARGE SCALE GENOMIC DNA]</scope>
    <source>
        <strain evidence="18">Berkeley</strain>
    </source>
</reference>
<reference evidence="16 18" key="11">
    <citation type="journal article" date="2015" name="Genome Res.">
        <title>The Release 6 reference sequence of the Drosophila melanogaster genome.</title>
        <authorList>
            <person name="Hoskins R.A."/>
            <person name="Carlson J.W."/>
            <person name="Wan K.H."/>
            <person name="Park S."/>
            <person name="Mendez I."/>
            <person name="Galle S.E."/>
            <person name="Booth B.W."/>
            <person name="Pfeiffer B.D."/>
            <person name="George R.A."/>
            <person name="Svirskas R."/>
            <person name="Krzywinski M."/>
            <person name="Schein J."/>
            <person name="Accardo M.C."/>
            <person name="Damia E."/>
            <person name="Messina G."/>
            <person name="Mendez-Lago M."/>
            <person name="de Pablos B."/>
            <person name="Demakova O.V."/>
            <person name="Andreyeva E.N."/>
            <person name="Boldyreva L.V."/>
            <person name="Marra M."/>
            <person name="Carvalho A.B."/>
            <person name="Dimitri P."/>
            <person name="Villasante A."/>
            <person name="Zhimulev I.F."/>
            <person name="Rubin G.M."/>
            <person name="Karpen G.H."/>
            <person name="Celniker S.E."/>
        </authorList>
    </citation>
    <scope>NUCLEOTIDE SEQUENCE [LARGE SCALE GENOMIC DNA]</scope>
    <source>
        <strain evidence="18">Berkeley</strain>
    </source>
</reference>
<dbReference type="EMBL" id="AE014298">
    <property type="protein sequence ID" value="AHN60005.1"/>
    <property type="molecule type" value="Genomic_DNA"/>
</dbReference>
<sequence>MSYTELESGYQDISQQHQQQNPHQSQPQQRVGFYLGLQDGNGDTDFGDSNDGMDSDTSTSSSNSKQVVVGICAMAKKTQSKPMKEILTRLGEFEFIKLVTFEENVILREPVQNWPTCDCLVSFHSKGFPLEKAIEYAQLRNPFVLNNLHMQYDIQDRRRVYAILEKEGIEIPRYAVLDRDSPDPKHHELIESEDHVEVNGITFNKPFVEKPVSAEDHNIYIYYPTSAGGGSQRLFRKIGSRSSVYSPESRVRKTGSFIYEDFMPTDVYFSGTDVKVYTVGPDYAHAEARKSPALDGKVERDSEGKEIRYPVILNHSEKLISRKVCLAFKQTVCGFDLLRANGKSYVCDVNGFSFVKNSNKYYDDCAKILGNMILRELTPTLHIPWSVPFQLDDPPIVPTTFGKMMELRCVVAVIRHGDRTPKQKMKVEVRHPKFFEIFEKYDGYKLGHVKLKRPKQLQEILDIARFLLSEIHTKAHAEIEEKESKLEQLKNVLEMYGHFSGINRKVQMKYQPKGRPRGSSSDDTNLAADQPVEPSLVLILKWGGELTPAGRIQAEELGRIFRCMYPGGQGRSDYSGTQGLGLLRLHSTFRHDLKIYASDEGRVQMTAAAFAKGLLALEGELTPILVQMVKSANTNGLLDNDCDSSKYQNLAKGRLHELMQNDREFSKEDRELINPCNSKSITQALDFVKNPVDCCHHVHLLIRELLHIISIKKDDPKTKDAILYHGETWDLMRCRWEKIEKDFSTKSKLFDISKIPDIYDCIKYDLQHNQHTLQYDQAEELYIYAKNLADIVIPQEYGLTPQEKLAIGQGICSPLLRKIKGDLQRNIDEVEDEFMNRLNPHYSHGVASPQRHVRTRLYFTSESHVHSLLTVLRYGGLLNVVTDEQWRRAMDYISMVSELNYMSQIVIMLYEDPTKDPTSEERFHVELHFSPGVNCCVQKNLPPGPGFRPHSHGDNACNVSLQSSDESNPARIEEENDSNSGEEREGKKRGTSGQRSTDRSAERISPAFGFNRLELRSKQFKSKPIPIGAHHTVSGHEAMDLAKRLNEELASHQQQQNQQLRPISPDIRAVTPDCEPRSRSFEQRPTSGVCAKEPDSQVSVSVSASVSSANASTSSRRQRHSIAGQMSYMKMLGFGGFSKKMATSANSLFSTAVISGSSSAPNLRDMITVSSSGFGDVPPIRPLETLHNALSLRKLDSFLQDMILAQIFKTPTGSPPRGFSKNTLPAVSSMTLTASNQTEVVEHEPISTTVTPTFDRRGSESGSTADAHLRLLSESQCPNLDDSNTELRESLAGKMELWPQDIVKAAEDEELNLSELETKPSLDLTMEIMERGVAGIASIQPMNRDSDETMGGGVFLSVCEEQGSGSTCLTPVSFGMDLDLSMVANKGSITLSMEGFDDDEDATLSAATTPSLLADCEPRLESCYCCPSHAEAPPEVPSDDPRFGFALPVRVTQASPEHARPVRRAHDPVSPRIQKQISLFEGNAAMATGQEKTESSGSVGGGAILHASINLPAAGPHHLRQDARLRKFENLTQSTSNSNFPFESNTLKRVPMQTTKDYDNVSHTQSCINLKSGSSGVLGGSPQRQRGSDGGGVGASGVPAESREPTRVHYGRMNSTCCSASASPSPSPGALIVKERFIEPPKRGVVRGYHGKTQSMDADFLFNEFLLLPAMAPAKISFDSSDIDQASDDDSPSSSKQRHA</sequence>
<dbReference type="FunFam" id="3.40.50.11950:FF:000003">
    <property type="entry name" value="Inositol hexakisphosphate and diphosphoinositol-pentakisphosphate kinase"/>
    <property type="match status" value="1"/>
</dbReference>
<dbReference type="GO" id="GO:0005829">
    <property type="term" value="C:cytosol"/>
    <property type="evidence" value="ECO:0007669"/>
    <property type="project" value="UniProtKB-SubCell"/>
</dbReference>
<dbReference type="GO" id="GO:0005524">
    <property type="term" value="F:ATP binding"/>
    <property type="evidence" value="ECO:0007669"/>
    <property type="project" value="UniProtKB-KW"/>
</dbReference>
<evidence type="ECO:0000256" key="13">
    <source>
        <dbReference type="RuleBase" id="RU365032"/>
    </source>
</evidence>
<dbReference type="GO" id="GO:0052723">
    <property type="term" value="F:inositol hexakisphosphate 1-kinase activity"/>
    <property type="evidence" value="ECO:0007669"/>
    <property type="project" value="RHEA"/>
</dbReference>
<keyword evidence="19" id="KW-1267">Proteomics identification</keyword>
<keyword evidence="5 13" id="KW-0808">Transferase</keyword>
<comment type="function">
    <text evidence="11">Bifunctional inositol kinase that acts in concert with the IP6K kinases to synthesize the diphosphate group-containing inositol pyrophosphates diphosphoinositol pentakisphosphate, PP-InsP5, and bis-diphosphoinositol tetrakisphosphate, (PP)2-InsP4. PP-InsP5 and (PP)2-InsP4, also respectively called InsP7 and InsP8, may regulate a variety of cellular processes, including apoptosis, vesicle trafficking, cytoskeletal dynamics, and exocytosis. Phosphorylates inositol hexakisphosphate (InsP6) at position 1 to produce PP-InsP5 which is in turn phosphorylated by IP6Ks to produce (PP)2-InsP4. Alternatively, phosphorylates PP-InsP5 at position 1, produced by IP6Ks from InsP6, to produce (PP)2-InsP4.</text>
</comment>
<accession>X2JCY0</accession>
<reference evidence="16 18" key="2">
    <citation type="journal article" date="2002" name="Genome Biol.">
        <title>Finishing a whole-genome shotgun: release 3 of the Drosophila melanogaster euchromatic genome sequence.</title>
        <authorList>
            <person name="Celniker S.E."/>
            <person name="Wheeler D.A."/>
            <person name="Kronmiller B."/>
            <person name="Carlson J.W."/>
            <person name="Halpern A."/>
            <person name="Patel S."/>
            <person name="Adams M."/>
            <person name="Champe M."/>
            <person name="Dugan S.P."/>
            <person name="Frise E."/>
            <person name="Hodgson A."/>
            <person name="George R.A."/>
            <person name="Hoskins R.A."/>
            <person name="Laverty T."/>
            <person name="Muzny D.M."/>
            <person name="Nelson C.R."/>
            <person name="Pacleb J.M."/>
            <person name="Park S."/>
            <person name="Pfeiffer B.D."/>
            <person name="Richards S."/>
            <person name="Sodergren E.J."/>
            <person name="Svirskas R."/>
            <person name="Tabor P.E."/>
            <person name="Wan K."/>
            <person name="Stapleton M."/>
            <person name="Sutton G.G."/>
            <person name="Venter C."/>
            <person name="Weinstock G."/>
            <person name="Scherer S.E."/>
            <person name="Myers E.W."/>
            <person name="Gibbs R.A."/>
            <person name="Rubin G.M."/>
        </authorList>
    </citation>
    <scope>NUCLEOTIDE SEQUENCE [LARGE SCALE GENOMIC DNA]</scope>
    <source>
        <strain evidence="18">Berkeley</strain>
    </source>
</reference>
<reference evidence="16 18" key="1">
    <citation type="journal article" date="2000" name="Science">
        <title>The genome sequence of Drosophila melanogaster.</title>
        <authorList>
            <person name="Adams M.D."/>
            <person name="Celniker S.E."/>
            <person name="Holt R.A."/>
            <person name="Evans C.A."/>
            <person name="Gocayne J.D."/>
            <person name="Amanatides P.G."/>
            <person name="Scherer S.E."/>
            <person name="Li P.W."/>
            <person name="Hoskins R.A."/>
            <person name="Galle R.F."/>
            <person name="George R.A."/>
            <person name="Lewis S.E."/>
            <person name="Richards S."/>
            <person name="Ashburner M."/>
            <person name="Henderson S.N."/>
            <person name="Sutton G.G."/>
            <person name="Wortman J.R."/>
            <person name="Yandell M.D."/>
            <person name="Zhang Q."/>
            <person name="Chen L.X."/>
            <person name="Brandon R.C."/>
            <person name="Rogers Y.H."/>
            <person name="Blazej R.G."/>
            <person name="Champe M."/>
            <person name="Pfeiffer B.D."/>
            <person name="Wan K.H."/>
            <person name="Doyle C."/>
            <person name="Baxter E.G."/>
            <person name="Helt G."/>
            <person name="Nelson C.R."/>
            <person name="Gabor G.L."/>
            <person name="Abril J.F."/>
            <person name="Agbayani A."/>
            <person name="An H.J."/>
            <person name="Andrews-Pfannkoch C."/>
            <person name="Baldwin D."/>
            <person name="Ballew R.M."/>
            <person name="Basu A."/>
            <person name="Baxendale J."/>
            <person name="Bayraktaroglu L."/>
            <person name="Beasley E.M."/>
            <person name="Beeson K.Y."/>
            <person name="Benos P.V."/>
            <person name="Berman B.P."/>
            <person name="Bhandari D."/>
            <person name="Bolshakov S."/>
            <person name="Borkova D."/>
            <person name="Botchan M.R."/>
            <person name="Bouck J."/>
            <person name="Brokstein P."/>
            <person name="Brottier P."/>
            <person name="Burtis K.C."/>
            <person name="Busam D.A."/>
            <person name="Butler H."/>
            <person name="Cadieu E."/>
            <person name="Center A."/>
            <person name="Chandra I."/>
            <person name="Cherry J.M."/>
            <person name="Cawley S."/>
            <person name="Dahlke C."/>
            <person name="Davenport L.B."/>
            <person name="Davies P."/>
            <person name="de Pablos B."/>
            <person name="Delcher A."/>
            <person name="Deng Z."/>
            <person name="Mays A.D."/>
            <person name="Dew I."/>
            <person name="Dietz S.M."/>
            <person name="Dodson K."/>
            <person name="Doup L.E."/>
            <person name="Downes M."/>
            <person name="Dugan-Rocha S."/>
            <person name="Dunkov B.C."/>
            <person name="Dunn P."/>
            <person name="Durbin K.J."/>
            <person name="Evangelista C.C."/>
            <person name="Ferraz C."/>
            <person name="Ferriera S."/>
            <person name="Fleischmann W."/>
            <person name="Fosler C."/>
            <person name="Gabrielian A.E."/>
            <person name="Garg N.S."/>
            <person name="Gelbart W.M."/>
            <person name="Glasser K."/>
            <person name="Glodek A."/>
            <person name="Gong F."/>
            <person name="Gorrell J.H."/>
            <person name="Gu Z."/>
            <person name="Guan P."/>
            <person name="Harris M."/>
            <person name="Harris N.L."/>
            <person name="Harvey D."/>
            <person name="Heiman T.J."/>
            <person name="Hernandez J.R."/>
            <person name="Houck J."/>
            <person name="Hostin D."/>
            <person name="Houston K.A."/>
            <person name="Howland T.J."/>
            <person name="Wei M.H."/>
            <person name="Ibegwam C."/>
            <person name="Jalali M."/>
            <person name="Kalush F."/>
            <person name="Karpen G.H."/>
            <person name="Ke Z."/>
            <person name="Kennison J.A."/>
            <person name="Ketchum K.A."/>
            <person name="Kimmel B.E."/>
            <person name="Kodira C.D."/>
            <person name="Kraft C."/>
            <person name="Kravitz S."/>
            <person name="Kulp D."/>
            <person name="Lai Z."/>
            <person name="Lasko P."/>
            <person name="Lei Y."/>
            <person name="Levitsky A.A."/>
            <person name="Li J."/>
            <person name="Li Z."/>
            <person name="Liang Y."/>
            <person name="Lin X."/>
            <person name="Liu X."/>
            <person name="Mattei B."/>
            <person name="McIntosh T.C."/>
            <person name="McLeod M.P."/>
            <person name="McPherson D."/>
            <person name="Merkulov G."/>
            <person name="Milshina N.V."/>
            <person name="Mobarry C."/>
            <person name="Morris J."/>
            <person name="Moshrefi A."/>
            <person name="Mount S.M."/>
            <person name="Moy M."/>
            <person name="Murphy B."/>
            <person name="Murphy L."/>
            <person name="Muzny D.M."/>
            <person name="Nelson D.L."/>
            <person name="Nelson D.R."/>
            <person name="Nelson K.A."/>
            <person name="Nixon K."/>
            <person name="Nusskern D.R."/>
            <person name="Pacleb J.M."/>
            <person name="Palazzolo M."/>
            <person name="Pittman G.S."/>
            <person name="Pan S."/>
            <person name="Pollard J."/>
            <person name="Puri V."/>
            <person name="Reese M.G."/>
            <person name="Reinert K."/>
            <person name="Remington K."/>
            <person name="Saunders R.D."/>
            <person name="Scheeler F."/>
            <person name="Shen H."/>
            <person name="Shue B.C."/>
            <person name="Siden-Kiamos I."/>
            <person name="Simpson M."/>
            <person name="Skupski M.P."/>
            <person name="Smith T."/>
            <person name="Spier E."/>
            <person name="Spradling A.C."/>
            <person name="Stapleton M."/>
            <person name="Strong R."/>
            <person name="Sun E."/>
            <person name="Svirskas R."/>
            <person name="Tector C."/>
            <person name="Turner R."/>
            <person name="Venter E."/>
            <person name="Wang A.H."/>
            <person name="Wang X."/>
            <person name="Wang Z.Y."/>
            <person name="Wassarman D.A."/>
            <person name="Weinstock G.M."/>
            <person name="Weissenbach J."/>
            <person name="Williams S.M."/>
            <person name="WoodageT"/>
            <person name="Worley K.C."/>
            <person name="Wu D."/>
            <person name="Yang S."/>
            <person name="Yao Q.A."/>
            <person name="Ye J."/>
            <person name="Yeh R.F."/>
            <person name="Zaveri J.S."/>
            <person name="Zhan M."/>
            <person name="Zhang G."/>
            <person name="Zhao Q."/>
            <person name="Zheng L."/>
            <person name="Zheng X.H."/>
            <person name="Zhong F.N."/>
            <person name="Zhong W."/>
            <person name="Zhou X."/>
            <person name="Zhu S."/>
            <person name="Zhu X."/>
            <person name="Smith H.O."/>
            <person name="Gibbs R.A."/>
            <person name="Myers E.W."/>
            <person name="Rubin G.M."/>
            <person name="Venter J.C."/>
        </authorList>
    </citation>
    <scope>NUCLEOTIDE SEQUENCE [LARGE SCALE GENOMIC DNA]</scope>
    <source>
        <strain evidence="18">Berkeley</strain>
    </source>
</reference>
<dbReference type="FunFam" id="3.40.50.11950:FF:000002">
    <property type="entry name" value="Inositol hexakisphosphate and diphosphoinositol-pentakisphosphate kinase"/>
    <property type="match status" value="1"/>
</dbReference>
<gene>
    <name evidence="16 17" type="primary">l(1)G0196</name>
    <name evidence="16" type="synonym">CG32502</name>
    <name evidence="16" type="synonym">Dmel\CG14616</name>
    <name evidence="16 17" type="ORF">CG14616</name>
    <name evidence="16" type="ORF">Dmel_CG14616</name>
</gene>
<comment type="similarity">
    <text evidence="2 13">Belongs to the histidine acid phosphatase family. VIP1 subfamily.</text>
</comment>
<feature type="compositionally biased region" description="Acidic residues" evidence="14">
    <location>
        <begin position="45"/>
        <end position="54"/>
    </location>
</feature>
<feature type="compositionally biased region" description="Acidic residues" evidence="14">
    <location>
        <begin position="1681"/>
        <end position="1691"/>
    </location>
</feature>
<dbReference type="AGR" id="FB:FBgn0027279"/>
<dbReference type="Gene3D" id="3.40.50.1240">
    <property type="entry name" value="Phosphoglycerate mutase-like"/>
    <property type="match status" value="1"/>
</dbReference>
<reference evidence="16 18" key="3">
    <citation type="journal article" date="2002" name="Genome Biol.">
        <title>Annotation of the Drosophila melanogaster euchromatic genome: a systematic review.</title>
        <authorList>
            <person name="Misra S."/>
            <person name="Crosby M.A."/>
            <person name="Mungall C.J."/>
            <person name="Matthews B.B."/>
            <person name="Campbell K.S."/>
            <person name="Hradecky P."/>
            <person name="Huang Y."/>
            <person name="Kaminker J.S."/>
            <person name="Millburn G.H."/>
            <person name="Prochnik S.E."/>
            <person name="Smith C.D."/>
            <person name="Tupy J.L."/>
            <person name="Whitfied E.J."/>
            <person name="Bayraktaroglu L."/>
            <person name="Berman B.P."/>
            <person name="Bettencourt B.R."/>
            <person name="Celniker S.E."/>
            <person name="de Grey A.D."/>
            <person name="Drysdale R.A."/>
            <person name="Harris N.L."/>
            <person name="Richter J."/>
            <person name="Russo S."/>
            <person name="Schroeder A.J."/>
            <person name="Shu S.Q."/>
            <person name="Stapleton M."/>
            <person name="Yamada C."/>
            <person name="Ashburner M."/>
            <person name="Gelbart W.M."/>
            <person name="Rubin G.M."/>
            <person name="Lewis S.E."/>
        </authorList>
    </citation>
    <scope>GENOME REANNOTATION</scope>
    <source>
        <strain evidence="18">Berkeley</strain>
    </source>
</reference>
<evidence type="ECO:0000259" key="15">
    <source>
        <dbReference type="Pfam" id="PF18086"/>
    </source>
</evidence>
<dbReference type="GeneID" id="33137"/>
<reference evidence="16 18" key="10">
    <citation type="journal article" date="2015" name="G3 (Bethesda)">
        <title>Gene Model Annotations for Drosophila melanogaster: The Rule-Benders.</title>
        <authorList>
            <consortium name="FlyBase Consortium"/>
            <person name="Crosby M.A."/>
            <person name="Gramates L.S."/>
            <person name="Dos Santos G."/>
            <person name="Matthews B.B."/>
            <person name="St Pierre S.E."/>
            <person name="Zhou P."/>
            <person name="Schroeder A.J."/>
            <person name="Falls K."/>
            <person name="Emmert D.B."/>
            <person name="Russo S.M."/>
            <person name="Gelbart W.M."/>
            <person name="null"/>
        </authorList>
    </citation>
    <scope>NUCLEOTIDE SEQUENCE [LARGE SCALE GENOMIC DNA]</scope>
    <source>
        <strain evidence="18">Berkeley</strain>
    </source>
</reference>
<dbReference type="ExpressionAtlas" id="X2JCY0">
    <property type="expression patterns" value="baseline and differential"/>
</dbReference>
<evidence type="ECO:0000256" key="2">
    <source>
        <dbReference type="ARBA" id="ARBA00005609"/>
    </source>
</evidence>
<dbReference type="GO" id="GO:0033857">
    <property type="term" value="F:5-diphosphoinositol pentakisphosphate 1-kinase activity"/>
    <property type="evidence" value="ECO:0007669"/>
    <property type="project" value="UniProtKB-ARBA"/>
</dbReference>
<reference evidence="16 18" key="9">
    <citation type="journal article" date="2015" name="G3 (Bethesda)">
        <title>Gene Model Annotations for Drosophila melanogaster: Impact of High-Throughput Data.</title>
        <authorList>
            <consortium name="FlyBase Consortium"/>
            <person name="Matthews B.B."/>
            <person name="Dos Santos G."/>
            <person name="Crosby M.A."/>
            <person name="Emmert D.B."/>
            <person name="St Pierre S.E."/>
            <person name="Gramates L.S."/>
            <person name="Zhou P."/>
            <person name="Schroeder A.J."/>
            <person name="Falls K."/>
            <person name="Strelets V."/>
            <person name="Russo S.M."/>
            <person name="Gelbart W.M."/>
            <person name="null"/>
        </authorList>
    </citation>
    <scope>NUCLEOTIDE SEQUENCE [LARGE SCALE GENOMIC DNA]</scope>
    <source>
        <strain evidence="18">Berkeley</strain>
    </source>
</reference>
<dbReference type="Gene3D" id="3.40.50.11950">
    <property type="match status" value="1"/>
</dbReference>
<feature type="compositionally biased region" description="Low complexity" evidence="14">
    <location>
        <begin position="14"/>
        <end position="29"/>
    </location>
</feature>
<reference evidence="16 18" key="6">
    <citation type="journal article" date="2005" name="PLoS Comput. Biol.">
        <title>Combined evidence annotation of transposable elements in genome sequences.</title>
        <authorList>
            <person name="Quesneville H."/>
            <person name="Bergman C.M."/>
            <person name="Andrieu O."/>
            <person name="Autard D."/>
            <person name="Nouaud D."/>
            <person name="Ashburner M."/>
            <person name="Anxolabehere D."/>
        </authorList>
    </citation>
    <scope>NUCLEOTIDE SEQUENCE [LARGE SCALE GENOMIC DNA]</scope>
    <source>
        <strain evidence="18">Berkeley</strain>
    </source>
</reference>
<dbReference type="InterPro" id="IPR033379">
    <property type="entry name" value="Acid_Pase_AS"/>
</dbReference>
<dbReference type="Pfam" id="PF18086">
    <property type="entry name" value="PPIP5K2_N"/>
    <property type="match status" value="1"/>
</dbReference>
<dbReference type="VEuPathDB" id="VectorBase:FBgn0027279"/>
<evidence type="ECO:0000256" key="3">
    <source>
        <dbReference type="ARBA" id="ARBA00012893"/>
    </source>
</evidence>
<dbReference type="Bgee" id="FBgn0027279">
    <property type="expression patterns" value="Expressed in adult Malpighian tubule bar-shaped cell of initial segment in Malpighian tubule and 290 other cell types or tissues"/>
</dbReference>
<evidence type="ECO:0000256" key="10">
    <source>
        <dbReference type="ARBA" id="ARBA00034629"/>
    </source>
</evidence>
<feature type="region of interest" description="Disordered" evidence="14">
    <location>
        <begin position="1680"/>
        <end position="1700"/>
    </location>
</feature>
<dbReference type="InterPro" id="IPR040557">
    <property type="entry name" value="VIP1_N"/>
</dbReference>
<dbReference type="FlyBase" id="FBgn0027279">
    <property type="gene designation" value="l(1)G0196"/>
</dbReference>
<feature type="compositionally biased region" description="Polar residues" evidence="14">
    <location>
        <begin position="957"/>
        <end position="967"/>
    </location>
</feature>
<evidence type="ECO:0000256" key="5">
    <source>
        <dbReference type="ARBA" id="ARBA00022679"/>
    </source>
</evidence>
<feature type="region of interest" description="Disordered" evidence="14">
    <location>
        <begin position="1237"/>
        <end position="1264"/>
    </location>
</feature>
<protein>
    <recommendedName>
        <fullName evidence="12 13">Inositol hexakisphosphate and diphosphoinositol-pentakisphosphate kinase</fullName>
        <ecNumber evidence="3 13">2.7.4.24</ecNumber>
    </recommendedName>
</protein>
<evidence type="ECO:0000256" key="1">
    <source>
        <dbReference type="ARBA" id="ARBA00004514"/>
    </source>
</evidence>
<dbReference type="EC" id="2.7.4.24" evidence="3 13"/>
<reference evidence="16 18" key="7">
    <citation type="journal article" date="2007" name="Science">
        <title>The Release 5.1 annotation of Drosophila melanogaster heterochromatin.</title>
        <authorList>
            <person name="Smith C.D."/>
            <person name="Shu S."/>
            <person name="Mungall C.J."/>
            <person name="Karpen G.H."/>
        </authorList>
    </citation>
    <scope>NUCLEOTIDE SEQUENCE [LARGE SCALE GENOMIC DNA]</scope>
    <source>
        <strain evidence="18">Berkeley</strain>
    </source>
</reference>
<dbReference type="CDD" id="cd07061">
    <property type="entry name" value="HP_HAP_like"/>
    <property type="match status" value="1"/>
</dbReference>
<keyword evidence="8 13" id="KW-0067">ATP-binding</keyword>
<dbReference type="HOGENOM" id="CLU_000914_0_3_1"/>
<comment type="catalytic activity">
    <reaction evidence="10">
        <text>1D-myo-inositol hexakisphosphate + ATP = 1-diphospho-1D-myo-inositol 2,3,4,5,6-pentakisphosphate + ADP</text>
        <dbReference type="Rhea" id="RHEA:37459"/>
        <dbReference type="ChEBI" id="CHEBI:30616"/>
        <dbReference type="ChEBI" id="CHEBI:58130"/>
        <dbReference type="ChEBI" id="CHEBI:74946"/>
        <dbReference type="ChEBI" id="CHEBI:456216"/>
        <dbReference type="EC" id="2.7.4.24"/>
    </reaction>
    <physiologicalReaction direction="left-to-right" evidence="10">
        <dbReference type="Rhea" id="RHEA:37460"/>
    </physiologicalReaction>
</comment>
<evidence type="ECO:0000256" key="6">
    <source>
        <dbReference type="ARBA" id="ARBA00022741"/>
    </source>
</evidence>
<dbReference type="InterPro" id="IPR000560">
    <property type="entry name" value="His_Pase_clade-2"/>
</dbReference>
<feature type="region of interest" description="Disordered" evidence="14">
    <location>
        <begin position="507"/>
        <end position="527"/>
    </location>
</feature>
<feature type="region of interest" description="Disordered" evidence="14">
    <location>
        <begin position="1"/>
        <end position="31"/>
    </location>
</feature>
<dbReference type="SMR" id="X2JCY0"/>
<name>X2JCY0_DROME</name>
<evidence type="ECO:0000256" key="7">
    <source>
        <dbReference type="ARBA" id="ARBA00022777"/>
    </source>
</evidence>
<dbReference type="Pfam" id="PF00328">
    <property type="entry name" value="His_Phos_2"/>
    <property type="match status" value="1"/>
</dbReference>
<reference evidence="16 18" key="4">
    <citation type="journal article" date="2002" name="Genome Biol.">
        <title>The transposable elements of the Drosophila melanogaster euchromatin: a genomics perspective.</title>
        <authorList>
            <person name="Kaminker J.S."/>
            <person name="Bergman C.M."/>
            <person name="Kronmiller B."/>
            <person name="Carlson J."/>
            <person name="Svirskas R."/>
            <person name="Patel S."/>
            <person name="Frise E."/>
            <person name="Wheeler D.A."/>
            <person name="Lewis S.E."/>
            <person name="Rubin G.M."/>
            <person name="Ashburner M."/>
            <person name="Celniker S.E."/>
        </authorList>
    </citation>
    <scope>NUCLEOTIDE SEQUENCE [LARGE SCALE GENOMIC DNA]</scope>
    <source>
        <strain evidence="18">Berkeley</strain>
    </source>
</reference>
<dbReference type="PROSITE" id="PS00616">
    <property type="entry name" value="HIS_ACID_PHOSPHAT_1"/>
    <property type="match status" value="1"/>
</dbReference>
<evidence type="ECO:0007829" key="19">
    <source>
        <dbReference type="PeptideAtlas" id="X2JCY0"/>
    </source>
</evidence>
<keyword evidence="6 13" id="KW-0547">Nucleotide-binding</keyword>
<proteinExistence type="evidence at protein level"/>
<comment type="subcellular location">
    <subcellularLocation>
        <location evidence="1 13">Cytoplasm</location>
        <location evidence="1 13">Cytosol</location>
    </subcellularLocation>
</comment>
<evidence type="ECO:0000256" key="8">
    <source>
        <dbReference type="ARBA" id="ARBA00022840"/>
    </source>
</evidence>
<dbReference type="OrthoDB" id="18042at2759"/>
<feature type="region of interest" description="Disordered" evidence="14">
    <location>
        <begin position="1073"/>
        <end position="1095"/>
    </location>
</feature>
<dbReference type="RefSeq" id="NP_001285535.1">
    <property type="nucleotide sequence ID" value="NM_001298606.1"/>
</dbReference>
<evidence type="ECO:0000256" key="14">
    <source>
        <dbReference type="SAM" id="MobiDB-lite"/>
    </source>
</evidence>
<dbReference type="Gene3D" id="3.30.470.20">
    <property type="entry name" value="ATP-grasp fold, B domain"/>
    <property type="match status" value="1"/>
</dbReference>
<dbReference type="PANTHER" id="PTHR12750:SF9">
    <property type="entry name" value="INOSITOL HEXAKISPHOSPHATE AND DIPHOSPHOINOSITOL-PENTAKISPHOSPHATE KINASE"/>
    <property type="match status" value="1"/>
</dbReference>